<organism evidence="2">
    <name type="scientific">OCS116 cluster bacterium</name>
    <dbReference type="NCBI Taxonomy" id="2030921"/>
    <lineage>
        <taxon>Bacteria</taxon>
        <taxon>Pseudomonadati</taxon>
        <taxon>Pseudomonadota</taxon>
        <taxon>Alphaproteobacteria</taxon>
        <taxon>OCS116 cluster</taxon>
    </lineage>
</organism>
<dbReference type="AlphaFoldDB" id="A0A2A4YR37"/>
<feature type="domain" description="HTH araC/xylS-type" evidence="1">
    <location>
        <begin position="163"/>
        <end position="264"/>
    </location>
</feature>
<accession>A0A2A4YR37</accession>
<dbReference type="EMBL" id="NVUS01000032">
    <property type="protein sequence ID" value="PCI97234.1"/>
    <property type="molecule type" value="Genomic_DNA"/>
</dbReference>
<comment type="caution">
    <text evidence="2">The sequence shown here is derived from an EMBL/GenBank/DDBJ whole genome shotgun (WGS) entry which is preliminary data.</text>
</comment>
<dbReference type="GO" id="GO:0043565">
    <property type="term" value="F:sequence-specific DNA binding"/>
    <property type="evidence" value="ECO:0007669"/>
    <property type="project" value="InterPro"/>
</dbReference>
<sequence length="281" mass="31850">MTKNTKRAELMMPMASLSGCISSYIIRDTRGVALSDNERINRFPASPLCAITWVIKGQSLLMPSKYALPAISFSGPQSKPIVSYNPNSVYAVSVGIYPEALQLLSGIDISKFQDITVPLETVFSGVLLDIFRDAFRDAFSLEHKLIFERELANLWQDQRREDSKVQQMLQDWLRILVVRAATSGTGIGLRQIQRRLKYMTGQNQRDLSTYVRMEKLFSAWTQDRNDGKSSMAGIASDVGFSDQSHMGRDVKRIIGISPSIINKLIDTDESFWFYRLIGERY</sequence>
<evidence type="ECO:0000313" key="2">
    <source>
        <dbReference type="EMBL" id="PCI97234.1"/>
    </source>
</evidence>
<dbReference type="GO" id="GO:0003700">
    <property type="term" value="F:DNA-binding transcription factor activity"/>
    <property type="evidence" value="ECO:0007669"/>
    <property type="project" value="InterPro"/>
</dbReference>
<protein>
    <recommendedName>
        <fullName evidence="1">HTH araC/xylS-type domain-containing protein</fullName>
    </recommendedName>
</protein>
<dbReference type="InterPro" id="IPR018060">
    <property type="entry name" value="HTH_AraC"/>
</dbReference>
<name>A0A2A4YR37_9PROT</name>
<evidence type="ECO:0000259" key="1">
    <source>
        <dbReference type="PROSITE" id="PS01124"/>
    </source>
</evidence>
<proteinExistence type="predicted"/>
<gene>
    <name evidence="2" type="ORF">COB13_16205</name>
</gene>
<dbReference type="Gene3D" id="1.10.10.60">
    <property type="entry name" value="Homeodomain-like"/>
    <property type="match status" value="1"/>
</dbReference>
<dbReference type="PROSITE" id="PS51257">
    <property type="entry name" value="PROKAR_LIPOPROTEIN"/>
    <property type="match status" value="1"/>
</dbReference>
<reference evidence="2" key="2">
    <citation type="journal article" date="2018" name="ISME J.">
        <title>A dynamic microbial community with high functional redundancy inhabits the cold, oxic subseafloor aquifer.</title>
        <authorList>
            <person name="Tully B.J."/>
            <person name="Wheat C.G."/>
            <person name="Glazer B.T."/>
            <person name="Huber J.A."/>
        </authorList>
    </citation>
    <scope>NUCLEOTIDE SEQUENCE</scope>
    <source>
        <strain evidence="2">NORP83</strain>
    </source>
</reference>
<dbReference type="Pfam" id="PF12833">
    <property type="entry name" value="HTH_18"/>
    <property type="match status" value="1"/>
</dbReference>
<reference key="1">
    <citation type="submission" date="2017-08" db="EMBL/GenBank/DDBJ databases">
        <title>A dynamic microbial community with high functional redundancy inhabits the cold, oxic subseafloor aquifer.</title>
        <authorList>
            <person name="Tully B.J."/>
            <person name="Wheat C.G."/>
            <person name="Glazer B.T."/>
            <person name="Huber J.A."/>
        </authorList>
    </citation>
    <scope>NUCLEOTIDE SEQUENCE [LARGE SCALE GENOMIC DNA]</scope>
</reference>
<dbReference type="PROSITE" id="PS01124">
    <property type="entry name" value="HTH_ARAC_FAMILY_2"/>
    <property type="match status" value="1"/>
</dbReference>